<evidence type="ECO:0000313" key="2">
    <source>
        <dbReference type="EMBL" id="MBC3178111.1"/>
    </source>
</evidence>
<dbReference type="InterPro" id="IPR010359">
    <property type="entry name" value="IrrE_HExxH"/>
</dbReference>
<evidence type="ECO:0000313" key="5">
    <source>
        <dbReference type="Proteomes" id="UP000642876"/>
    </source>
</evidence>
<dbReference type="Proteomes" id="UP000642876">
    <property type="component" value="Unassembled WGS sequence"/>
</dbReference>
<keyword evidence="5" id="KW-1185">Reference proteome</keyword>
<dbReference type="Gene3D" id="1.10.10.2910">
    <property type="match status" value="1"/>
</dbReference>
<dbReference type="EMBL" id="CP061032">
    <property type="protein sequence ID" value="QNP89475.1"/>
    <property type="molecule type" value="Genomic_DNA"/>
</dbReference>
<reference evidence="4 5" key="1">
    <citation type="submission" date="2020-08" db="EMBL/GenBank/DDBJ databases">
        <title>novel species in genus Corynebacterium.</title>
        <authorList>
            <person name="Zhang G."/>
        </authorList>
    </citation>
    <scope>NUCLEOTIDE SEQUENCE [LARGE SCALE GENOMIC DNA]</scope>
    <source>
        <strain evidence="4 5">zg-917</strain>
        <strain evidence="3">Zg-917</strain>
    </source>
</reference>
<organism evidence="3 4">
    <name type="scientific">Corynebacterium lujinxingii</name>
    <dbReference type="NCBI Taxonomy" id="2763010"/>
    <lineage>
        <taxon>Bacteria</taxon>
        <taxon>Bacillati</taxon>
        <taxon>Actinomycetota</taxon>
        <taxon>Actinomycetes</taxon>
        <taxon>Mycobacteriales</taxon>
        <taxon>Corynebacteriaceae</taxon>
        <taxon>Corynebacterium</taxon>
    </lineage>
</organism>
<dbReference type="RefSeq" id="WP_171192619.1">
    <property type="nucleotide sequence ID" value="NZ_CP061032.1"/>
</dbReference>
<evidence type="ECO:0000259" key="1">
    <source>
        <dbReference type="Pfam" id="PF06114"/>
    </source>
</evidence>
<evidence type="ECO:0000313" key="4">
    <source>
        <dbReference type="Proteomes" id="UP000516235"/>
    </source>
</evidence>
<gene>
    <name evidence="2" type="ORF">H7348_02085</name>
    <name evidence="3" type="ORF">IAU68_07115</name>
</gene>
<proteinExistence type="predicted"/>
<name>A0A7H0JWQ9_9CORY</name>
<sequence length="132" mass="14422">MTTITTDPNEIATALGVTIAEHTGGEKGRYYGGRHITLRRGLGHINRRCTLAHELGHCVLGHDPAATGWIKHRQERDADLWAARLLISAVDYRAAEHIHGPHPGAIAAELEVTKHLVAVWREHHLAAATGET</sequence>
<feature type="domain" description="IrrE N-terminal-like" evidence="1">
    <location>
        <begin position="16"/>
        <end position="118"/>
    </location>
</feature>
<protein>
    <submittedName>
        <fullName evidence="3">ImmA/IrrE family metallo-endopeptidase</fullName>
    </submittedName>
</protein>
<dbReference type="KEGG" id="cluj:IAU68_07115"/>
<dbReference type="Pfam" id="PF06114">
    <property type="entry name" value="Peptidase_M78"/>
    <property type="match status" value="1"/>
</dbReference>
<dbReference type="EMBL" id="JACMYE010000001">
    <property type="protein sequence ID" value="MBC3178111.1"/>
    <property type="molecule type" value="Genomic_DNA"/>
</dbReference>
<accession>A0A7H0JWQ9</accession>
<dbReference type="Proteomes" id="UP000516235">
    <property type="component" value="Chromosome"/>
</dbReference>
<dbReference type="AlphaFoldDB" id="A0A7H0JWQ9"/>
<evidence type="ECO:0000313" key="3">
    <source>
        <dbReference type="EMBL" id="QNP89475.1"/>
    </source>
</evidence>